<proteinExistence type="predicted"/>
<dbReference type="AlphaFoldDB" id="A0A1J0EFD5"/>
<dbReference type="RefSeq" id="WP_071550644.1">
    <property type="nucleotide sequence ID" value="NZ_CP017886.1"/>
</dbReference>
<dbReference type="EMBL" id="CP017886">
    <property type="protein sequence ID" value="APC14643.1"/>
    <property type="molecule type" value="Genomic_DNA"/>
</dbReference>
<gene>
    <name evidence="1" type="ORF">BLL42_02430</name>
</gene>
<dbReference type="GeneID" id="46907059"/>
<evidence type="ECO:0000313" key="2">
    <source>
        <dbReference type="Proteomes" id="UP000182567"/>
    </source>
</evidence>
<sequence>MPNSIDDCVFPLPNDAGAIYEISLDQWNAFNSQAAVVVEARQIAQQIIKFIPNYPTLLPVCVKWRPKTYPALISNAVLVGVFAATVPPVLLKIQSDVAALPDTAPVPAGQLFMWRVQFEAFADHANVVNDNVVALAPDVASFVSENRQADISLGQIASSLPPEWQSIAGPLDTLSSGLTNLQGGWSSILSQLKALSNGSAHLATAGQVRAAVAMAIPAWNSLNSSAIAFDQHASNSRLIGTNR</sequence>
<reference evidence="2" key="1">
    <citation type="submission" date="2016-10" db="EMBL/GenBank/DDBJ databases">
        <title>Pseudomonas frederiksbergensis ERGS4:02 complete genome.</title>
        <authorList>
            <person name="Kumar R."/>
            <person name="Acharya V."/>
            <person name="Singh D."/>
        </authorList>
    </citation>
    <scope>NUCLEOTIDE SEQUENCE [LARGE SCALE GENOMIC DNA]</scope>
    <source>
        <strain evidence="2">ERGS4:02</strain>
    </source>
</reference>
<name>A0A1J0EFD5_9PSED</name>
<organism evidence="1 2">
    <name type="scientific">Pseudomonas frederiksbergensis</name>
    <dbReference type="NCBI Taxonomy" id="104087"/>
    <lineage>
        <taxon>Bacteria</taxon>
        <taxon>Pseudomonadati</taxon>
        <taxon>Pseudomonadota</taxon>
        <taxon>Gammaproteobacteria</taxon>
        <taxon>Pseudomonadales</taxon>
        <taxon>Pseudomonadaceae</taxon>
        <taxon>Pseudomonas</taxon>
    </lineage>
</organism>
<protein>
    <submittedName>
        <fullName evidence="1">Uncharacterized protein</fullName>
    </submittedName>
</protein>
<accession>A0A1J0EFD5</accession>
<dbReference type="Proteomes" id="UP000182567">
    <property type="component" value="Chromosome"/>
</dbReference>
<evidence type="ECO:0000313" key="1">
    <source>
        <dbReference type="EMBL" id="APC14643.1"/>
    </source>
</evidence>